<organism evidence="2 3">
    <name type="scientific">Trifolium medium</name>
    <dbReference type="NCBI Taxonomy" id="97028"/>
    <lineage>
        <taxon>Eukaryota</taxon>
        <taxon>Viridiplantae</taxon>
        <taxon>Streptophyta</taxon>
        <taxon>Embryophyta</taxon>
        <taxon>Tracheophyta</taxon>
        <taxon>Spermatophyta</taxon>
        <taxon>Magnoliopsida</taxon>
        <taxon>eudicotyledons</taxon>
        <taxon>Gunneridae</taxon>
        <taxon>Pentapetalae</taxon>
        <taxon>rosids</taxon>
        <taxon>fabids</taxon>
        <taxon>Fabales</taxon>
        <taxon>Fabaceae</taxon>
        <taxon>Papilionoideae</taxon>
        <taxon>50 kb inversion clade</taxon>
        <taxon>NPAAA clade</taxon>
        <taxon>Hologalegina</taxon>
        <taxon>IRL clade</taxon>
        <taxon>Trifolieae</taxon>
        <taxon>Trifolium</taxon>
    </lineage>
</organism>
<keyword evidence="1" id="KW-0472">Membrane</keyword>
<dbReference type="Proteomes" id="UP000265520">
    <property type="component" value="Unassembled WGS sequence"/>
</dbReference>
<keyword evidence="1" id="KW-0812">Transmembrane</keyword>
<accession>A0A392MA17</accession>
<feature type="transmembrane region" description="Helical" evidence="1">
    <location>
        <begin position="41"/>
        <end position="61"/>
    </location>
</feature>
<reference evidence="2 3" key="1">
    <citation type="journal article" date="2018" name="Front. Plant Sci.">
        <title>Red Clover (Trifolium pratense) and Zigzag Clover (T. medium) - A Picture of Genomic Similarities and Differences.</title>
        <authorList>
            <person name="Dluhosova J."/>
            <person name="Istvanek J."/>
            <person name="Nedelnik J."/>
            <person name="Repkova J."/>
        </authorList>
    </citation>
    <scope>NUCLEOTIDE SEQUENCE [LARGE SCALE GENOMIC DNA]</scope>
    <source>
        <strain evidence="3">cv. 10/8</strain>
        <tissue evidence="2">Leaf</tissue>
    </source>
</reference>
<evidence type="ECO:0000313" key="2">
    <source>
        <dbReference type="EMBL" id="MCH83983.1"/>
    </source>
</evidence>
<dbReference type="EMBL" id="LXQA010006059">
    <property type="protein sequence ID" value="MCH83983.1"/>
    <property type="molecule type" value="Genomic_DNA"/>
</dbReference>
<comment type="caution">
    <text evidence="2">The sequence shown here is derived from an EMBL/GenBank/DDBJ whole genome shotgun (WGS) entry which is preliminary data.</text>
</comment>
<gene>
    <name evidence="2" type="ORF">A2U01_0004813</name>
</gene>
<keyword evidence="1" id="KW-1133">Transmembrane helix</keyword>
<protein>
    <submittedName>
        <fullName evidence="2">Uncharacterized protein</fullName>
    </submittedName>
</protein>
<sequence length="70" mass="7825">MQCLLSIMQYDNVTSEIGSGVSSLWGSLCDSATQLIKDRSLAFVTFTMLLPTLMSTMTPLMEDLKPQFTW</sequence>
<evidence type="ECO:0000256" key="1">
    <source>
        <dbReference type="SAM" id="Phobius"/>
    </source>
</evidence>
<name>A0A392MA17_9FABA</name>
<proteinExistence type="predicted"/>
<evidence type="ECO:0000313" key="3">
    <source>
        <dbReference type="Proteomes" id="UP000265520"/>
    </source>
</evidence>
<dbReference type="AlphaFoldDB" id="A0A392MA17"/>
<keyword evidence="3" id="KW-1185">Reference proteome</keyword>